<dbReference type="Proteomes" id="UP000242875">
    <property type="component" value="Unassembled WGS sequence"/>
</dbReference>
<name>A0A261XVU2_9FUNG</name>
<keyword evidence="2" id="KW-1185">Reference proteome</keyword>
<reference evidence="1 2" key="1">
    <citation type="journal article" date="2017" name="Mycologia">
        <title>Bifiguratus adelaidae, gen. et sp. nov., a new member of Mucoromycotina in endophytic and soil-dwelling habitats.</title>
        <authorList>
            <person name="Torres-Cruz T.J."/>
            <person name="Billingsley Tobias T.L."/>
            <person name="Almatruk M."/>
            <person name="Hesse C."/>
            <person name="Kuske C.R."/>
            <person name="Desiro A."/>
            <person name="Benucci G.M."/>
            <person name="Bonito G."/>
            <person name="Stajich J.E."/>
            <person name="Dunlap C."/>
            <person name="Arnold A.E."/>
            <person name="Porras-Alfaro A."/>
        </authorList>
    </citation>
    <scope>NUCLEOTIDE SEQUENCE [LARGE SCALE GENOMIC DNA]</scope>
    <source>
        <strain evidence="1 2">AZ0501</strain>
    </source>
</reference>
<comment type="caution">
    <text evidence="1">The sequence shown here is derived from an EMBL/GenBank/DDBJ whole genome shotgun (WGS) entry which is preliminary data.</text>
</comment>
<sequence>MTLGHPGFVAYILYWLRRRYESRTRDGESLSYREIFLEVTNPDFIDNLKTTRASKNVDRLTREEIELCDEVFRSPGGLPLHNLSAESVYSFRRLRRTFLLTETHDEGRRRVLDFAAPILRTLFLHEKYGRITRASFAPTDFYSFLRDAFQNMDGKILRESLGRGTDGRVMETVWQNEFYRVATQLLSKDEVVSVNVGPVFKSEGYVDFFIGPKQKWAIELIGDGDRIQQHQARWDDIYCDFVAVANETVVVDMRQPGSSSRKSSFPSGFYMVEYLKDFEAVRITPPNGGQPEIVPLAGNGASSEGLLLPYQAR</sequence>
<proteinExistence type="predicted"/>
<gene>
    <name evidence="1" type="ORF">BZG36_05138</name>
</gene>
<dbReference type="OrthoDB" id="2408259at2759"/>
<dbReference type="AlphaFoldDB" id="A0A261XVU2"/>
<accession>A0A261XVU2</accession>
<evidence type="ECO:0000313" key="2">
    <source>
        <dbReference type="Proteomes" id="UP000242875"/>
    </source>
</evidence>
<organism evidence="1 2">
    <name type="scientific">Bifiguratus adelaidae</name>
    <dbReference type="NCBI Taxonomy" id="1938954"/>
    <lineage>
        <taxon>Eukaryota</taxon>
        <taxon>Fungi</taxon>
        <taxon>Fungi incertae sedis</taxon>
        <taxon>Mucoromycota</taxon>
        <taxon>Mucoromycotina</taxon>
        <taxon>Endogonomycetes</taxon>
        <taxon>Endogonales</taxon>
        <taxon>Endogonales incertae sedis</taxon>
        <taxon>Bifiguratus</taxon>
    </lineage>
</organism>
<dbReference type="EMBL" id="MVBO01000149">
    <property type="protein sequence ID" value="OZJ02470.1"/>
    <property type="molecule type" value="Genomic_DNA"/>
</dbReference>
<evidence type="ECO:0000313" key="1">
    <source>
        <dbReference type="EMBL" id="OZJ02470.1"/>
    </source>
</evidence>
<protein>
    <submittedName>
        <fullName evidence="1">Uncharacterized protein</fullName>
    </submittedName>
</protein>